<keyword evidence="7" id="KW-0378">Hydrolase</keyword>
<dbReference type="GO" id="GO:0005576">
    <property type="term" value="C:extracellular region"/>
    <property type="evidence" value="ECO:0007669"/>
    <property type="project" value="UniProtKB-SubCell"/>
</dbReference>
<dbReference type="InterPro" id="IPR033697">
    <property type="entry name" value="Ribonuclease_T2_eukaryotic"/>
</dbReference>
<name>E2RZF5_PETHY</name>
<keyword evidence="3" id="KW-0964">Secreted</keyword>
<evidence type="ECO:0000256" key="6">
    <source>
        <dbReference type="ARBA" id="ARBA00022759"/>
    </source>
</evidence>
<dbReference type="GO" id="GO:0033897">
    <property type="term" value="F:ribonuclease T2 activity"/>
    <property type="evidence" value="ECO:0007669"/>
    <property type="project" value="InterPro"/>
</dbReference>
<evidence type="ECO:0000256" key="9">
    <source>
        <dbReference type="ARBA" id="ARBA00023180"/>
    </source>
</evidence>
<evidence type="ECO:0000256" key="2">
    <source>
        <dbReference type="ARBA" id="ARBA00007469"/>
    </source>
</evidence>
<evidence type="ECO:0000256" key="4">
    <source>
        <dbReference type="ARBA" id="ARBA00022722"/>
    </source>
</evidence>
<dbReference type="InterPro" id="IPR001568">
    <property type="entry name" value="RNase_T2-like"/>
</dbReference>
<keyword evidence="10" id="KW-0456">Lyase</keyword>
<keyword evidence="8" id="KW-1015">Disulfide bond</keyword>
<keyword evidence="4" id="KW-0540">Nuclease</keyword>
<evidence type="ECO:0000256" key="7">
    <source>
        <dbReference type="ARBA" id="ARBA00022801"/>
    </source>
</evidence>
<feature type="signal peptide" evidence="13">
    <location>
        <begin position="1"/>
        <end position="22"/>
    </location>
</feature>
<comment type="similarity">
    <text evidence="2 12">Belongs to the RNase T2 family.</text>
</comment>
<dbReference type="PANTHER" id="PTHR11240">
    <property type="entry name" value="RIBONUCLEASE T2"/>
    <property type="match status" value="1"/>
</dbReference>
<dbReference type="Pfam" id="PF00445">
    <property type="entry name" value="Ribonuclease_T2"/>
    <property type="match status" value="1"/>
</dbReference>
<evidence type="ECO:0000256" key="5">
    <source>
        <dbReference type="ARBA" id="ARBA00022729"/>
    </source>
</evidence>
<evidence type="ECO:0000256" key="13">
    <source>
        <dbReference type="SAM" id="SignalP"/>
    </source>
</evidence>
<dbReference type="GO" id="GO:0016787">
    <property type="term" value="F:hydrolase activity"/>
    <property type="evidence" value="ECO:0007669"/>
    <property type="project" value="UniProtKB-KW"/>
</dbReference>
<evidence type="ECO:0000256" key="3">
    <source>
        <dbReference type="ARBA" id="ARBA00022525"/>
    </source>
</evidence>
<sequence length="218" mass="25495">MLRSQLMSVFFILFFALSPVYGAFDQIQLVLTWPPTYCHEKHCNRIPRNFTIHGLWPDNQHVMLNNCAKTFQKITNVRKIKELDDRWPDLQKSKSEATRTQSFWQYEYNKHGTCCTERYDRQAYFDLAQNLKDKYDALQILKNHGIIPGKSYAVDKIEEAIRDATQAYPNLNCIGDPQKTMELKEIGICFVPDATKATACHRRRTCNPINNKEIDFPL</sequence>
<keyword evidence="9" id="KW-0325">Glycoprotein</keyword>
<dbReference type="GO" id="GO:0003723">
    <property type="term" value="F:RNA binding"/>
    <property type="evidence" value="ECO:0007669"/>
    <property type="project" value="InterPro"/>
</dbReference>
<protein>
    <submittedName>
        <fullName evidence="14">Self-incompatibility ribonuclease</fullName>
    </submittedName>
</protein>
<dbReference type="CDD" id="cd01061">
    <property type="entry name" value="RNase_T2_euk"/>
    <property type="match status" value="1"/>
</dbReference>
<evidence type="ECO:0000256" key="8">
    <source>
        <dbReference type="ARBA" id="ARBA00023157"/>
    </source>
</evidence>
<feature type="chain" id="PRO_5003164513" evidence="13">
    <location>
        <begin position="23"/>
        <end position="218"/>
    </location>
</feature>
<comment type="subcellular location">
    <subcellularLocation>
        <location evidence="1">Secreted</location>
        <location evidence="1">Extracellular space</location>
    </subcellularLocation>
</comment>
<dbReference type="GO" id="GO:0006401">
    <property type="term" value="P:RNA catabolic process"/>
    <property type="evidence" value="ECO:0007669"/>
    <property type="project" value="TreeGrafter"/>
</dbReference>
<keyword evidence="6" id="KW-0255">Endonuclease</keyword>
<dbReference type="InterPro" id="IPR036430">
    <property type="entry name" value="RNase_T2-like_sf"/>
</dbReference>
<feature type="active site" evidence="11">
    <location>
        <position position="53"/>
    </location>
</feature>
<evidence type="ECO:0000256" key="10">
    <source>
        <dbReference type="ARBA" id="ARBA00023239"/>
    </source>
</evidence>
<keyword evidence="5 13" id="KW-0732">Signal</keyword>
<dbReference type="InterPro" id="IPR033130">
    <property type="entry name" value="RNase_T2_His_AS_2"/>
</dbReference>
<gene>
    <name evidence="14" type="primary">S-RNase</name>
</gene>
<dbReference type="InterPro" id="IPR018188">
    <property type="entry name" value="RNase_T2_His_AS_1"/>
</dbReference>
<accession>E2RZF5</accession>
<dbReference type="SUPFAM" id="SSF55895">
    <property type="entry name" value="Ribonuclease Rh-like"/>
    <property type="match status" value="1"/>
</dbReference>
<feature type="active site" evidence="11">
    <location>
        <position position="111"/>
    </location>
</feature>
<evidence type="ECO:0000313" key="14">
    <source>
        <dbReference type="EMBL" id="BAJ24848.1"/>
    </source>
</evidence>
<dbReference type="PANTHER" id="PTHR11240:SF81">
    <property type="entry name" value="RIBONUCLEASE S-2"/>
    <property type="match status" value="1"/>
</dbReference>
<organism evidence="14">
    <name type="scientific">Petunia hybrida</name>
    <name type="common">Petunia</name>
    <dbReference type="NCBI Taxonomy" id="4102"/>
    <lineage>
        <taxon>Eukaryota</taxon>
        <taxon>Viridiplantae</taxon>
        <taxon>Streptophyta</taxon>
        <taxon>Embryophyta</taxon>
        <taxon>Tracheophyta</taxon>
        <taxon>Spermatophyta</taxon>
        <taxon>Magnoliopsida</taxon>
        <taxon>eudicotyledons</taxon>
        <taxon>Gunneridae</taxon>
        <taxon>Pentapetalae</taxon>
        <taxon>asterids</taxon>
        <taxon>lamiids</taxon>
        <taxon>Solanales</taxon>
        <taxon>Solanaceae</taxon>
        <taxon>Petunioideae</taxon>
        <taxon>Petunia</taxon>
    </lineage>
</organism>
<evidence type="ECO:0000256" key="11">
    <source>
        <dbReference type="PIRSR" id="PIRSR633697-1"/>
    </source>
</evidence>
<dbReference type="EMBL" id="AB568389">
    <property type="protein sequence ID" value="BAJ24848.1"/>
    <property type="molecule type" value="mRNA"/>
</dbReference>
<dbReference type="AlphaFoldDB" id="E2RZF5"/>
<dbReference type="PROSITE" id="PS00530">
    <property type="entry name" value="RNASE_T2_1"/>
    <property type="match status" value="1"/>
</dbReference>
<proteinExistence type="evidence at transcript level"/>
<dbReference type="PROSITE" id="PS00531">
    <property type="entry name" value="RNASE_T2_2"/>
    <property type="match status" value="1"/>
</dbReference>
<reference evidence="14" key="1">
    <citation type="journal article" date="2010" name="Science">
        <title>Collaborative non-self recognition system in S-RNase-based self-incompatibility.</title>
        <authorList>
            <person name="Kubo K."/>
            <person name="Entani T."/>
            <person name="Takara A."/>
            <person name="Wang N."/>
            <person name="Fields A.M."/>
            <person name="Hua Z."/>
            <person name="Toyoda M."/>
            <person name="Kawashima S."/>
            <person name="Ando T."/>
            <person name="Isogai A."/>
            <person name="Kao T."/>
            <person name="Takayama S."/>
        </authorList>
    </citation>
    <scope>NUCLEOTIDE SEQUENCE</scope>
    <source>
        <tissue evidence="14">Style</tissue>
    </source>
</reference>
<evidence type="ECO:0000256" key="1">
    <source>
        <dbReference type="ARBA" id="ARBA00004239"/>
    </source>
</evidence>
<feature type="active site" evidence="11">
    <location>
        <position position="107"/>
    </location>
</feature>
<dbReference type="Gene3D" id="3.90.730.10">
    <property type="entry name" value="Ribonuclease T2-like"/>
    <property type="match status" value="1"/>
</dbReference>
<evidence type="ECO:0000256" key="12">
    <source>
        <dbReference type="RuleBase" id="RU004328"/>
    </source>
</evidence>